<accession>A0A2N3IAB4</accession>
<gene>
    <name evidence="1" type="ORF">Rain11_2152</name>
</gene>
<comment type="caution">
    <text evidence="1">The sequence shown here is derived from an EMBL/GenBank/DDBJ whole genome shotgun (WGS) entry which is preliminary data.</text>
</comment>
<dbReference type="AlphaFoldDB" id="A0A2N3IAB4"/>
<protein>
    <recommendedName>
        <fullName evidence="3">Lipocalin-like domain</fullName>
    </recommendedName>
</protein>
<reference evidence="1 2" key="1">
    <citation type="submission" date="2017-06" db="EMBL/GenBank/DDBJ databases">
        <title>Raineya orbicola gen. nov., sp. nov. a slightly thermophilic bacterium of the phylum Bacteroidetes and the description of Raineyaceae fam. nov.</title>
        <authorList>
            <person name="Albuquerque L."/>
            <person name="Polonia A.R.M."/>
            <person name="Barroso C."/>
            <person name="Froufe H.J.C."/>
            <person name="Lage O."/>
            <person name="Lobo-Da-Cunha A."/>
            <person name="Egas C."/>
            <person name="Da Costa M.S."/>
        </authorList>
    </citation>
    <scope>NUCLEOTIDE SEQUENCE [LARGE SCALE GENOMIC DNA]</scope>
    <source>
        <strain evidence="1 2">SPSPC-11</strain>
    </source>
</reference>
<organism evidence="1 2">
    <name type="scientific">Raineya orbicola</name>
    <dbReference type="NCBI Taxonomy" id="2016530"/>
    <lineage>
        <taxon>Bacteria</taxon>
        <taxon>Pseudomonadati</taxon>
        <taxon>Bacteroidota</taxon>
        <taxon>Cytophagia</taxon>
        <taxon>Cytophagales</taxon>
        <taxon>Raineyaceae</taxon>
        <taxon>Raineya</taxon>
    </lineage>
</organism>
<evidence type="ECO:0000313" key="2">
    <source>
        <dbReference type="Proteomes" id="UP000233387"/>
    </source>
</evidence>
<dbReference type="RefSeq" id="WP_133121573.1">
    <property type="nucleotide sequence ID" value="NZ_NKXO01000037.1"/>
</dbReference>
<keyword evidence="2" id="KW-1185">Reference proteome</keyword>
<name>A0A2N3IAB4_9BACT</name>
<dbReference type="Proteomes" id="UP000233387">
    <property type="component" value="Unassembled WGS sequence"/>
</dbReference>
<proteinExistence type="predicted"/>
<dbReference type="EMBL" id="NKXO01000037">
    <property type="protein sequence ID" value="PKQ67225.1"/>
    <property type="molecule type" value="Genomic_DNA"/>
</dbReference>
<sequence>MLQRFGIFGILFYIAVTCQKKEEVNVCRTTEPFVVERITDPSGLPFVPYAIQEWSLLLAEKNYEWKDKNQVIQEFGEYKFDANTLDITFIPATRSFFTDTTKAYRFKAEYNCNALVLRSDSLAVFVYLKR</sequence>
<evidence type="ECO:0000313" key="1">
    <source>
        <dbReference type="EMBL" id="PKQ67225.1"/>
    </source>
</evidence>
<evidence type="ECO:0008006" key="3">
    <source>
        <dbReference type="Google" id="ProtNLM"/>
    </source>
</evidence>